<dbReference type="PANTHER" id="PTHR39460">
    <property type="entry name" value="EXPRESSED PROTEIN"/>
    <property type="match status" value="1"/>
</dbReference>
<dbReference type="AlphaFoldDB" id="A0A0D7BMA6"/>
<organism evidence="3 4">
    <name type="scientific">Cylindrobasidium torrendii FP15055 ss-10</name>
    <dbReference type="NCBI Taxonomy" id="1314674"/>
    <lineage>
        <taxon>Eukaryota</taxon>
        <taxon>Fungi</taxon>
        <taxon>Dikarya</taxon>
        <taxon>Basidiomycota</taxon>
        <taxon>Agaricomycotina</taxon>
        <taxon>Agaricomycetes</taxon>
        <taxon>Agaricomycetidae</taxon>
        <taxon>Agaricales</taxon>
        <taxon>Marasmiineae</taxon>
        <taxon>Physalacriaceae</taxon>
        <taxon>Cylindrobasidium</taxon>
    </lineage>
</organism>
<dbReference type="EMBL" id="KN880464">
    <property type="protein sequence ID" value="KIY70721.1"/>
    <property type="molecule type" value="Genomic_DNA"/>
</dbReference>
<sequence>MFTPPASPLPPSADGADEKQEYFPPIIAPEAVKKATGRRTRWMVVLTPLALILITLSTRLLPHPAAFDVLSGSPLPWNGLSHWSLHKRHPANDEGAASTVSEAISATATSLLLGSGAPGVLLATSTSLAATAQPVPTIPTNPTLPDPFPAAFNSDITQNYASMTCYRFFSNMTSSASFKLCRPFSILLQTSNDFIDAQSNLEDLNTLVWATCNPPLGFDACRSNMEWFANALPTACAADVEDESKIASSTLRALQAYEPMYKTACESDPSSNTYCYVNAAHNSNPSDQYFYQLPLGISVPKTSTPSCSACTKSVMNVYANAYAENDALQKTYPAAQVLADGACGEGYAPTVAAASADAAPYLHPHAMLLVILLLTVFTLS</sequence>
<keyword evidence="4" id="KW-1185">Reference proteome</keyword>
<feature type="compositionally biased region" description="Pro residues" evidence="1">
    <location>
        <begin position="1"/>
        <end position="11"/>
    </location>
</feature>
<gene>
    <name evidence="3" type="ORF">CYLTODRAFT_370623</name>
</gene>
<feature type="domain" description="DUF7729" evidence="2">
    <location>
        <begin position="147"/>
        <end position="349"/>
    </location>
</feature>
<dbReference type="PANTHER" id="PTHR39460:SF1">
    <property type="entry name" value="C6 TRANSCRIPTION FACTOR"/>
    <property type="match status" value="1"/>
</dbReference>
<feature type="region of interest" description="Disordered" evidence="1">
    <location>
        <begin position="1"/>
        <end position="20"/>
    </location>
</feature>
<evidence type="ECO:0000313" key="4">
    <source>
        <dbReference type="Proteomes" id="UP000054007"/>
    </source>
</evidence>
<protein>
    <recommendedName>
        <fullName evidence="2">DUF7729 domain-containing protein</fullName>
    </recommendedName>
</protein>
<dbReference type="Proteomes" id="UP000054007">
    <property type="component" value="Unassembled WGS sequence"/>
</dbReference>
<dbReference type="InterPro" id="IPR056146">
    <property type="entry name" value="DUF7729"/>
</dbReference>
<reference evidence="3 4" key="1">
    <citation type="journal article" date="2015" name="Fungal Genet. Biol.">
        <title>Evolution of novel wood decay mechanisms in Agaricales revealed by the genome sequences of Fistulina hepatica and Cylindrobasidium torrendii.</title>
        <authorList>
            <person name="Floudas D."/>
            <person name="Held B.W."/>
            <person name="Riley R."/>
            <person name="Nagy L.G."/>
            <person name="Koehler G."/>
            <person name="Ransdell A.S."/>
            <person name="Younus H."/>
            <person name="Chow J."/>
            <person name="Chiniquy J."/>
            <person name="Lipzen A."/>
            <person name="Tritt A."/>
            <person name="Sun H."/>
            <person name="Haridas S."/>
            <person name="LaButti K."/>
            <person name="Ohm R.A."/>
            <person name="Kues U."/>
            <person name="Blanchette R.A."/>
            <person name="Grigoriev I.V."/>
            <person name="Minto R.E."/>
            <person name="Hibbett D.S."/>
        </authorList>
    </citation>
    <scope>NUCLEOTIDE SEQUENCE [LARGE SCALE GENOMIC DNA]</scope>
    <source>
        <strain evidence="3 4">FP15055 ss-10</strain>
    </source>
</reference>
<evidence type="ECO:0000259" key="2">
    <source>
        <dbReference type="Pfam" id="PF24855"/>
    </source>
</evidence>
<dbReference type="OrthoDB" id="2564812at2759"/>
<evidence type="ECO:0000256" key="1">
    <source>
        <dbReference type="SAM" id="MobiDB-lite"/>
    </source>
</evidence>
<dbReference type="Pfam" id="PF24855">
    <property type="entry name" value="DUF7729"/>
    <property type="match status" value="1"/>
</dbReference>
<accession>A0A0D7BMA6</accession>
<proteinExistence type="predicted"/>
<name>A0A0D7BMA6_9AGAR</name>
<evidence type="ECO:0000313" key="3">
    <source>
        <dbReference type="EMBL" id="KIY70721.1"/>
    </source>
</evidence>